<evidence type="ECO:0000256" key="1">
    <source>
        <dbReference type="SAM" id="Phobius"/>
    </source>
</evidence>
<dbReference type="Proteomes" id="UP000184609">
    <property type="component" value="Unassembled WGS sequence"/>
</dbReference>
<keyword evidence="1" id="KW-0812">Transmembrane</keyword>
<dbReference type="AlphaFoldDB" id="A0A1M7ZB95"/>
<dbReference type="EMBL" id="FRXN01000002">
    <property type="protein sequence ID" value="SHO62102.1"/>
    <property type="molecule type" value="Genomic_DNA"/>
</dbReference>
<gene>
    <name evidence="2" type="ORF">SAMN04488108_1874</name>
</gene>
<feature type="transmembrane region" description="Helical" evidence="1">
    <location>
        <begin position="12"/>
        <end position="31"/>
    </location>
</feature>
<evidence type="ECO:0000313" key="3">
    <source>
        <dbReference type="Proteomes" id="UP000184609"/>
    </source>
</evidence>
<keyword evidence="1" id="KW-0472">Membrane</keyword>
<reference evidence="3" key="1">
    <citation type="submission" date="2016-12" db="EMBL/GenBank/DDBJ databases">
        <authorList>
            <person name="Varghese N."/>
            <person name="Submissions S."/>
        </authorList>
    </citation>
    <scope>NUCLEOTIDE SEQUENCE [LARGE SCALE GENOMIC DNA]</scope>
    <source>
        <strain evidence="3">DSM 25035</strain>
    </source>
</reference>
<keyword evidence="1" id="KW-1133">Transmembrane helix</keyword>
<accession>A0A1M7ZB95</accession>
<evidence type="ECO:0000313" key="2">
    <source>
        <dbReference type="EMBL" id="SHO62102.1"/>
    </source>
</evidence>
<keyword evidence="3" id="KW-1185">Reference proteome</keyword>
<dbReference type="STRING" id="1073327.SAMN04488108_1874"/>
<sequence>MTFWQNLKEFYSYKIFSLFIPLSCIAQVFVTKIFVRLGVDLNWNALIEPETYFYLIFNLITWSLLSYFLFWNPNCEKLKEKRKQMEKSPD</sequence>
<feature type="transmembrane region" description="Helical" evidence="1">
    <location>
        <begin position="51"/>
        <end position="71"/>
    </location>
</feature>
<name>A0A1M7ZB95_9BACT</name>
<protein>
    <submittedName>
        <fullName evidence="2">Uncharacterized protein</fullName>
    </submittedName>
</protein>
<proteinExistence type="predicted"/>
<organism evidence="2 3">
    <name type="scientific">Algoriphagus zhangzhouensis</name>
    <dbReference type="NCBI Taxonomy" id="1073327"/>
    <lineage>
        <taxon>Bacteria</taxon>
        <taxon>Pseudomonadati</taxon>
        <taxon>Bacteroidota</taxon>
        <taxon>Cytophagia</taxon>
        <taxon>Cytophagales</taxon>
        <taxon>Cyclobacteriaceae</taxon>
        <taxon>Algoriphagus</taxon>
    </lineage>
</organism>